<dbReference type="SUPFAM" id="SSF53223">
    <property type="entry name" value="Aminoacid dehydrogenase-like, N-terminal domain"/>
    <property type="match status" value="1"/>
</dbReference>
<dbReference type="CDD" id="cd01065">
    <property type="entry name" value="NAD_bind_Shikimate_DH"/>
    <property type="match status" value="1"/>
</dbReference>
<keyword evidence="4" id="KW-0560">Oxidoreductase</keyword>
<dbReference type="PANTHER" id="PTHR21089:SF1">
    <property type="entry name" value="BIFUNCTIONAL 3-DEHYDROQUINATE DEHYDRATASE_SHIKIMATE DEHYDROGENASE, CHLOROPLASTIC"/>
    <property type="match status" value="1"/>
</dbReference>
<dbReference type="GO" id="GO:0019632">
    <property type="term" value="P:shikimate metabolic process"/>
    <property type="evidence" value="ECO:0007669"/>
    <property type="project" value="TreeGrafter"/>
</dbReference>
<dbReference type="AlphaFoldDB" id="A0A1I3SI73"/>
<keyword evidence="3" id="KW-0521">NADP</keyword>
<dbReference type="OrthoDB" id="9792692at2"/>
<dbReference type="UniPathway" id="UPA00053">
    <property type="reaction ID" value="UER00087"/>
</dbReference>
<evidence type="ECO:0000256" key="2">
    <source>
        <dbReference type="ARBA" id="ARBA00012962"/>
    </source>
</evidence>
<dbReference type="RefSeq" id="WP_139212393.1">
    <property type="nucleotide sequence ID" value="NZ_FORA01000004.1"/>
</dbReference>
<evidence type="ECO:0000259" key="8">
    <source>
        <dbReference type="Pfam" id="PF08501"/>
    </source>
</evidence>
<dbReference type="Gene3D" id="3.40.50.720">
    <property type="entry name" value="NAD(P)-binding Rossmann-like Domain"/>
    <property type="match status" value="1"/>
</dbReference>
<name>A0A1I3SI73_9RHOB</name>
<dbReference type="PANTHER" id="PTHR21089">
    <property type="entry name" value="SHIKIMATE DEHYDROGENASE"/>
    <property type="match status" value="1"/>
</dbReference>
<comment type="catalytic activity">
    <reaction evidence="6">
        <text>shikimate + NADP(+) = 3-dehydroshikimate + NADPH + H(+)</text>
        <dbReference type="Rhea" id="RHEA:17737"/>
        <dbReference type="ChEBI" id="CHEBI:15378"/>
        <dbReference type="ChEBI" id="CHEBI:16630"/>
        <dbReference type="ChEBI" id="CHEBI:36208"/>
        <dbReference type="ChEBI" id="CHEBI:57783"/>
        <dbReference type="ChEBI" id="CHEBI:58349"/>
        <dbReference type="EC" id="1.1.1.25"/>
    </reaction>
</comment>
<dbReference type="GO" id="GO:0009073">
    <property type="term" value="P:aromatic amino acid family biosynthetic process"/>
    <property type="evidence" value="ECO:0007669"/>
    <property type="project" value="UniProtKB-KW"/>
</dbReference>
<dbReference type="InterPro" id="IPR006151">
    <property type="entry name" value="Shikm_DH/Glu-tRNA_Rdtase"/>
</dbReference>
<evidence type="ECO:0000256" key="6">
    <source>
        <dbReference type="ARBA" id="ARBA00049442"/>
    </source>
</evidence>
<keyword evidence="10" id="KW-1185">Reference proteome</keyword>
<dbReference type="STRING" id="390807.SAMN04488095_3156"/>
<evidence type="ECO:0000313" key="10">
    <source>
        <dbReference type="Proteomes" id="UP000199110"/>
    </source>
</evidence>
<keyword evidence="5" id="KW-0057">Aromatic amino acid biosynthesis</keyword>
<evidence type="ECO:0000259" key="7">
    <source>
        <dbReference type="Pfam" id="PF01488"/>
    </source>
</evidence>
<evidence type="ECO:0000256" key="4">
    <source>
        <dbReference type="ARBA" id="ARBA00023002"/>
    </source>
</evidence>
<evidence type="ECO:0000256" key="3">
    <source>
        <dbReference type="ARBA" id="ARBA00022857"/>
    </source>
</evidence>
<dbReference type="InterPro" id="IPR046346">
    <property type="entry name" value="Aminoacid_DH-like_N_sf"/>
</dbReference>
<evidence type="ECO:0000313" key="9">
    <source>
        <dbReference type="EMBL" id="SFJ58110.1"/>
    </source>
</evidence>
<dbReference type="Proteomes" id="UP000199110">
    <property type="component" value="Unassembled WGS sequence"/>
</dbReference>
<dbReference type="EMBL" id="FORA01000004">
    <property type="protein sequence ID" value="SFJ58110.1"/>
    <property type="molecule type" value="Genomic_DNA"/>
</dbReference>
<accession>A0A1I3SI73</accession>
<dbReference type="GO" id="GO:0005829">
    <property type="term" value="C:cytosol"/>
    <property type="evidence" value="ECO:0007669"/>
    <property type="project" value="TreeGrafter"/>
</dbReference>
<comment type="pathway">
    <text evidence="1">Metabolic intermediate biosynthesis; chorismate biosynthesis; chorismate from D-erythrose 4-phosphate and phosphoenolpyruvate: step 4/7.</text>
</comment>
<reference evidence="9 10" key="1">
    <citation type="submission" date="2016-10" db="EMBL/GenBank/DDBJ databases">
        <authorList>
            <person name="de Groot N.N."/>
        </authorList>
    </citation>
    <scope>NUCLEOTIDE SEQUENCE [LARGE SCALE GENOMIC DNA]</scope>
    <source>
        <strain evidence="9 10">DSM 19073</strain>
    </source>
</reference>
<dbReference type="GO" id="GO:0004764">
    <property type="term" value="F:shikimate 3-dehydrogenase (NADP+) activity"/>
    <property type="evidence" value="ECO:0007669"/>
    <property type="project" value="UniProtKB-EC"/>
</dbReference>
<dbReference type="GO" id="GO:0050661">
    <property type="term" value="F:NADP binding"/>
    <property type="evidence" value="ECO:0007669"/>
    <property type="project" value="TreeGrafter"/>
</dbReference>
<keyword evidence="5" id="KW-0028">Amino-acid biosynthesis</keyword>
<dbReference type="InterPro" id="IPR022893">
    <property type="entry name" value="Shikimate_DH_fam"/>
</dbReference>
<feature type="domain" description="Shikimate dehydrogenase substrate binding N-terminal" evidence="8">
    <location>
        <begin position="8"/>
        <end position="94"/>
    </location>
</feature>
<dbReference type="EC" id="1.1.1.25" evidence="2"/>
<gene>
    <name evidence="9" type="ORF">SAMN04488095_3156</name>
</gene>
<feature type="domain" description="Quinate/shikimate 5-dehydrogenase/glutamyl-tRNA reductase" evidence="7">
    <location>
        <begin position="123"/>
        <end position="189"/>
    </location>
</feature>
<dbReference type="GO" id="GO:0009423">
    <property type="term" value="P:chorismate biosynthetic process"/>
    <property type="evidence" value="ECO:0007669"/>
    <property type="project" value="UniProtKB-UniPathway"/>
</dbReference>
<organism evidence="9 10">
    <name type="scientific">Jannaschia pohangensis</name>
    <dbReference type="NCBI Taxonomy" id="390807"/>
    <lineage>
        <taxon>Bacteria</taxon>
        <taxon>Pseudomonadati</taxon>
        <taxon>Pseudomonadota</taxon>
        <taxon>Alphaproteobacteria</taxon>
        <taxon>Rhodobacterales</taxon>
        <taxon>Roseobacteraceae</taxon>
        <taxon>Jannaschia</taxon>
    </lineage>
</organism>
<dbReference type="Pfam" id="PF01488">
    <property type="entry name" value="Shikimate_DH"/>
    <property type="match status" value="1"/>
</dbReference>
<sequence length="273" mass="28776">MTHLVCGLIGDNIANSRLSRALAIMCADHGWTFDFTPIDTSDVPDFDFPQTVDRLRAEGWTGVTVTHPWKTQAADWAGDAMLADVRDLGASNTLTFAPLAGHNTDYTGFLAAYRNVMRTPPGRVALAGAGGVARAIVPALLTLGATDVAIWDKDADRAATLARRTGARAIPAGEAPAAIRAADGLINCTPMGMAPYGGTAFDAALIDGQAWAFDAVYTPTDTPFLLAAKSAGLALLTGFDLFRFMAMESFAAYTGVTPDAARTLPQLDLLRPE</sequence>
<evidence type="ECO:0000256" key="5">
    <source>
        <dbReference type="ARBA" id="ARBA00023141"/>
    </source>
</evidence>
<dbReference type="SUPFAM" id="SSF51735">
    <property type="entry name" value="NAD(P)-binding Rossmann-fold domains"/>
    <property type="match status" value="1"/>
</dbReference>
<dbReference type="InterPro" id="IPR036291">
    <property type="entry name" value="NAD(P)-bd_dom_sf"/>
</dbReference>
<proteinExistence type="predicted"/>
<protein>
    <recommendedName>
        <fullName evidence="2">shikimate dehydrogenase (NADP(+))</fullName>
        <ecNumber evidence="2">1.1.1.25</ecNumber>
    </recommendedName>
</protein>
<dbReference type="Gene3D" id="3.40.50.10860">
    <property type="entry name" value="Leucine Dehydrogenase, chain A, domain 1"/>
    <property type="match status" value="1"/>
</dbReference>
<evidence type="ECO:0000256" key="1">
    <source>
        <dbReference type="ARBA" id="ARBA00004871"/>
    </source>
</evidence>
<dbReference type="Pfam" id="PF08501">
    <property type="entry name" value="Shikimate_dh_N"/>
    <property type="match status" value="1"/>
</dbReference>
<dbReference type="InterPro" id="IPR013708">
    <property type="entry name" value="Shikimate_DH-bd_N"/>
</dbReference>